<name>A0A4U0XED0_9PEZI</name>
<feature type="compositionally biased region" description="Low complexity" evidence="1">
    <location>
        <begin position="44"/>
        <end position="61"/>
    </location>
</feature>
<evidence type="ECO:0008006" key="4">
    <source>
        <dbReference type="Google" id="ProtNLM"/>
    </source>
</evidence>
<feature type="compositionally biased region" description="Pro residues" evidence="1">
    <location>
        <begin position="1"/>
        <end position="22"/>
    </location>
</feature>
<sequence>MSPNAQPPIYPPPTMLPPPVPPSTSNRSSSSPGRKRRREREEAAPSSSYAASSASSASEFSQATKKKVARIDDGDTCWHCGARPTDICHVLGKKDRSFSQLVQRGLITFDHLGHVDNAIPLCPTCHRNFDDINHPGLVFLPSDLQYFIDFENENFRSRQTLARNTGSVPPRTCPTPQMYLEHQVRTDAVSEDASGGLYLRYTLYDYFHTFGPKNTWIPGLGPFQEPEQWHGAPMAALWRAFLILGNPFSGIPDKEKRLLRELQDLYQRQIFISGAETSADVGGDEGNERQGPRGTPTQNVCPSNNPNPTAQAPGLDRATSRPSRETRGSGQEDHNVKGNASTRGSAVDSAVGLPSEVSKRQAQDPKPGNALAKQQTIEGEPSDIAAKQQPQTQTKIRTRTQTRTQLPRHRPRSQPKQQLWKWGPFSSSENKVFWFPKMMGWIED</sequence>
<dbReference type="EMBL" id="NAJN01000416">
    <property type="protein sequence ID" value="TKA73643.1"/>
    <property type="molecule type" value="Genomic_DNA"/>
</dbReference>
<protein>
    <recommendedName>
        <fullName evidence="4">HNH nuclease domain-containing protein</fullName>
    </recommendedName>
</protein>
<accession>A0A4U0XED0</accession>
<proteinExistence type="predicted"/>
<feature type="compositionally biased region" description="Low complexity" evidence="1">
    <location>
        <begin position="23"/>
        <end position="32"/>
    </location>
</feature>
<dbReference type="STRING" id="331657.A0A4U0XED0"/>
<evidence type="ECO:0000313" key="2">
    <source>
        <dbReference type="EMBL" id="TKA73643.1"/>
    </source>
</evidence>
<keyword evidence="3" id="KW-1185">Reference proteome</keyword>
<comment type="caution">
    <text evidence="2">The sequence shown here is derived from an EMBL/GenBank/DDBJ whole genome shotgun (WGS) entry which is preliminary data.</text>
</comment>
<feature type="region of interest" description="Disordered" evidence="1">
    <location>
        <begin position="1"/>
        <end position="63"/>
    </location>
</feature>
<gene>
    <name evidence="2" type="ORF">B0A49_09877</name>
</gene>
<organism evidence="2 3">
    <name type="scientific">Cryomyces minteri</name>
    <dbReference type="NCBI Taxonomy" id="331657"/>
    <lineage>
        <taxon>Eukaryota</taxon>
        <taxon>Fungi</taxon>
        <taxon>Dikarya</taxon>
        <taxon>Ascomycota</taxon>
        <taxon>Pezizomycotina</taxon>
        <taxon>Dothideomycetes</taxon>
        <taxon>Dothideomycetes incertae sedis</taxon>
        <taxon>Cryomyces</taxon>
    </lineage>
</organism>
<feature type="compositionally biased region" description="Basic and acidic residues" evidence="1">
    <location>
        <begin position="318"/>
        <end position="336"/>
    </location>
</feature>
<dbReference type="AlphaFoldDB" id="A0A4U0XED0"/>
<evidence type="ECO:0000313" key="3">
    <source>
        <dbReference type="Proteomes" id="UP000308768"/>
    </source>
</evidence>
<reference evidence="2 3" key="1">
    <citation type="submission" date="2017-03" db="EMBL/GenBank/DDBJ databases">
        <title>Genomes of endolithic fungi from Antarctica.</title>
        <authorList>
            <person name="Coleine C."/>
            <person name="Masonjones S."/>
            <person name="Stajich J.E."/>
        </authorList>
    </citation>
    <scope>NUCLEOTIDE SEQUENCE [LARGE SCALE GENOMIC DNA]</scope>
    <source>
        <strain evidence="2 3">CCFEE 5187</strain>
    </source>
</reference>
<feature type="compositionally biased region" description="Polar residues" evidence="1">
    <location>
        <begin position="295"/>
        <end position="310"/>
    </location>
</feature>
<feature type="region of interest" description="Disordered" evidence="1">
    <location>
        <begin position="276"/>
        <end position="420"/>
    </location>
</feature>
<dbReference type="OrthoDB" id="5352262at2759"/>
<evidence type="ECO:0000256" key="1">
    <source>
        <dbReference type="SAM" id="MobiDB-lite"/>
    </source>
</evidence>
<feature type="compositionally biased region" description="Basic residues" evidence="1">
    <location>
        <begin position="396"/>
        <end position="413"/>
    </location>
</feature>
<dbReference type="Proteomes" id="UP000308768">
    <property type="component" value="Unassembled WGS sequence"/>
</dbReference>